<feature type="domain" description="ABC3 transporter permease C-terminal" evidence="7">
    <location>
        <begin position="543"/>
        <end position="650"/>
    </location>
</feature>
<keyword evidence="5 6" id="KW-0472">Membrane</keyword>
<evidence type="ECO:0000256" key="1">
    <source>
        <dbReference type="ARBA" id="ARBA00004651"/>
    </source>
</evidence>
<comment type="subcellular location">
    <subcellularLocation>
        <location evidence="1 6">Cell membrane</location>
        <topology evidence="1 6">Multi-pass membrane protein</topology>
    </subcellularLocation>
</comment>
<feature type="transmembrane region" description="Helical" evidence="6">
    <location>
        <begin position="593"/>
        <end position="616"/>
    </location>
</feature>
<feature type="transmembrane region" description="Helical" evidence="6">
    <location>
        <begin position="107"/>
        <end position="136"/>
    </location>
</feature>
<evidence type="ECO:0000256" key="3">
    <source>
        <dbReference type="ARBA" id="ARBA00022692"/>
    </source>
</evidence>
<reference evidence="8 9" key="1">
    <citation type="journal article" date="2020" name="mSystems">
        <title>Defining Genomic and Predicted Metabolic Features of the Acetobacterium Genus.</title>
        <authorList>
            <person name="Ross D.E."/>
            <person name="Marshall C.W."/>
            <person name="Gulliver D."/>
            <person name="May H.D."/>
            <person name="Norman R.S."/>
        </authorList>
    </citation>
    <scope>NUCLEOTIDE SEQUENCE [LARGE SCALE GENOMIC DNA]</scope>
    <source>
        <strain evidence="8 9">DSM 8238</strain>
    </source>
</reference>
<dbReference type="Proteomes" id="UP000603234">
    <property type="component" value="Unassembled WGS sequence"/>
</dbReference>
<keyword evidence="6" id="KW-0813">Transport</keyword>
<dbReference type="PIRSF" id="PIRSF018968">
    <property type="entry name" value="ABC_permease_BceB"/>
    <property type="match status" value="1"/>
</dbReference>
<evidence type="ECO:0000259" key="7">
    <source>
        <dbReference type="Pfam" id="PF02687"/>
    </source>
</evidence>
<organism evidence="8 9">
    <name type="scientific">Acetobacterium fimetarium</name>
    <dbReference type="NCBI Taxonomy" id="52691"/>
    <lineage>
        <taxon>Bacteria</taxon>
        <taxon>Bacillati</taxon>
        <taxon>Bacillota</taxon>
        <taxon>Clostridia</taxon>
        <taxon>Eubacteriales</taxon>
        <taxon>Eubacteriaceae</taxon>
        <taxon>Acetobacterium</taxon>
    </lineage>
</organism>
<dbReference type="InterPro" id="IPR027022">
    <property type="entry name" value="ABC_permease_BceB-typ"/>
</dbReference>
<feature type="transmembrane region" description="Helical" evidence="6">
    <location>
        <begin position="199"/>
        <end position="221"/>
    </location>
</feature>
<evidence type="ECO:0000256" key="5">
    <source>
        <dbReference type="ARBA" id="ARBA00023136"/>
    </source>
</evidence>
<comment type="similarity">
    <text evidence="6">Belongs to the ABC-4 integral membrane protein family.</text>
</comment>
<feature type="transmembrane region" description="Helical" evidence="6">
    <location>
        <begin position="628"/>
        <end position="651"/>
    </location>
</feature>
<keyword evidence="4 6" id="KW-1133">Transmembrane helix</keyword>
<feature type="transmembrane region" description="Helical" evidence="6">
    <location>
        <begin position="21"/>
        <end position="39"/>
    </location>
</feature>
<dbReference type="InterPro" id="IPR052536">
    <property type="entry name" value="ABC-4_Integral_Memb_Prot"/>
</dbReference>
<evidence type="ECO:0000313" key="8">
    <source>
        <dbReference type="EMBL" id="MBC3803629.1"/>
    </source>
</evidence>
<evidence type="ECO:0000256" key="4">
    <source>
        <dbReference type="ARBA" id="ARBA00022989"/>
    </source>
</evidence>
<feature type="transmembrane region" description="Helical" evidence="6">
    <location>
        <begin position="156"/>
        <end position="178"/>
    </location>
</feature>
<keyword evidence="2 6" id="KW-1003">Cell membrane</keyword>
<dbReference type="EMBL" id="WJBC01000004">
    <property type="protein sequence ID" value="MBC3803629.1"/>
    <property type="molecule type" value="Genomic_DNA"/>
</dbReference>
<accession>A0ABR6WSN0</accession>
<dbReference type="PANTHER" id="PTHR46795:SF3">
    <property type="entry name" value="ABC TRANSPORTER PERMEASE"/>
    <property type="match status" value="1"/>
</dbReference>
<gene>
    <name evidence="8" type="ORF">GH808_04175</name>
</gene>
<name>A0ABR6WSN0_9FIRM</name>
<dbReference type="Pfam" id="PF02687">
    <property type="entry name" value="FtsX"/>
    <property type="match status" value="2"/>
</dbReference>
<protein>
    <submittedName>
        <fullName evidence="8">FtsX-like permease family protein</fullName>
    </submittedName>
</protein>
<feature type="transmembrane region" description="Helical" evidence="6">
    <location>
        <begin position="227"/>
        <end position="254"/>
    </location>
</feature>
<feature type="transmembrane region" description="Helical" evidence="6">
    <location>
        <begin position="59"/>
        <end position="78"/>
    </location>
</feature>
<feature type="domain" description="ABC3 transporter permease C-terminal" evidence="7">
    <location>
        <begin position="64"/>
        <end position="179"/>
    </location>
</feature>
<evidence type="ECO:0000256" key="6">
    <source>
        <dbReference type="PIRNR" id="PIRNR018968"/>
    </source>
</evidence>
<comment type="caution">
    <text evidence="8">The sequence shown here is derived from an EMBL/GenBank/DDBJ whole genome shotgun (WGS) entry which is preliminary data.</text>
</comment>
<keyword evidence="3 6" id="KW-0812">Transmembrane</keyword>
<evidence type="ECO:0000313" key="9">
    <source>
        <dbReference type="Proteomes" id="UP000603234"/>
    </source>
</evidence>
<dbReference type="RefSeq" id="WP_186841538.1">
    <property type="nucleotide sequence ID" value="NZ_WJBC01000004.1"/>
</dbReference>
<feature type="transmembrane region" description="Helical" evidence="6">
    <location>
        <begin position="531"/>
        <end position="559"/>
    </location>
</feature>
<sequence length="661" mass="74753">MNKIFYPKMALINLKKNADTYVPYILTCIGSVIAFYTMISFYGNKGLDEMPGSYNLKTILFLGTIVIGVFSVIFLFYTNSFLIKRRKKELGLYSILGLEKKHIARVLFYETVVVTVTSLTLGLLGGILIGKLLYLLLLKLLHFTTPIQFYIDGRGLLITAGVFLAIFFLTLVTNFLQVKMANPINLLRGGEHGEKEPKSSWIITLIGVIALAIGYGIALTVKSPIEAIVLFFVAVIFVIIGTYALFTSGSIAFLKVLKKNKDFYYQSRNFISVSGMIYRMKQNAVGLANICILSTMVLVTISTTVSLYVGQESMMRDMYIFDNSIMGEITENDEARVDETIVNTANLYDVKLLNRNDIKLGNATAFQEGDTFRPDQVPENERSADYYTSETDIWLIPLADYNKMCETAVTLNENEVLIFSIGDNYNEKTMNIGDRSFSVKEELQTFPLEKKKTEVIEKTAFIIVENEEIISEIQNTLNPEKLDNHLSFGKFFNLEGNDEAKQTFSNNLFQQVEGINPDISQGNYYVSLASWYSIFGGFLFLGIFLGTMFMMATVLIIYFKQISEGYEDRARFEIMQKVGMDKREVRKTIGKQILMVFFLPLAGAAVHVAFAFRVMAKMLAAFRLTDTGLILICTVAVTVIYALIYALVYWWTAKAYFKLVR</sequence>
<evidence type="ECO:0000256" key="2">
    <source>
        <dbReference type="ARBA" id="ARBA00022475"/>
    </source>
</evidence>
<keyword evidence="9" id="KW-1185">Reference proteome</keyword>
<proteinExistence type="inferred from homology"/>
<feature type="transmembrane region" description="Helical" evidence="6">
    <location>
        <begin position="284"/>
        <end position="309"/>
    </location>
</feature>
<dbReference type="InterPro" id="IPR003838">
    <property type="entry name" value="ABC3_permease_C"/>
</dbReference>
<dbReference type="PANTHER" id="PTHR46795">
    <property type="entry name" value="ABC TRANSPORTER PERMEASE-RELATED-RELATED"/>
    <property type="match status" value="1"/>
</dbReference>